<gene>
    <name evidence="2" type="primary">Bdp1_0</name>
    <name evidence="2" type="ORF">UROIND_R15172</name>
</gene>
<comment type="caution">
    <text evidence="2">The sequence shown here is derived from an EMBL/GenBank/DDBJ whole genome shotgun (WGS) entry which is preliminary data.</text>
</comment>
<reference evidence="2" key="1">
    <citation type="submission" date="2020-02" db="EMBL/GenBank/DDBJ databases">
        <title>Bird 10,000 Genomes (B10K) Project - Family phase.</title>
        <authorList>
            <person name="Zhang G."/>
        </authorList>
    </citation>
    <scope>NUCLEOTIDE SEQUENCE</scope>
    <source>
        <strain evidence="2">B10K-DU-030-59</strain>
    </source>
</reference>
<accession>A0A852LA70</accession>
<feature type="region of interest" description="Disordered" evidence="1">
    <location>
        <begin position="477"/>
        <end position="536"/>
    </location>
</feature>
<feature type="non-terminal residue" evidence="2">
    <location>
        <position position="657"/>
    </location>
</feature>
<proteinExistence type="predicted"/>
<keyword evidence="3" id="KW-1185">Reference proteome</keyword>
<evidence type="ECO:0000313" key="3">
    <source>
        <dbReference type="Proteomes" id="UP000654395"/>
    </source>
</evidence>
<dbReference type="EMBL" id="WBNH01011546">
    <property type="protein sequence ID" value="NXX85830.1"/>
    <property type="molecule type" value="Genomic_DNA"/>
</dbReference>
<evidence type="ECO:0000313" key="2">
    <source>
        <dbReference type="EMBL" id="NXX85830.1"/>
    </source>
</evidence>
<feature type="region of interest" description="Disordered" evidence="1">
    <location>
        <begin position="618"/>
        <end position="638"/>
    </location>
</feature>
<evidence type="ECO:0000256" key="1">
    <source>
        <dbReference type="SAM" id="MobiDB-lite"/>
    </source>
</evidence>
<name>A0A852LA70_UROIN</name>
<feature type="compositionally biased region" description="Basic and acidic residues" evidence="1">
    <location>
        <begin position="199"/>
        <end position="209"/>
    </location>
</feature>
<feature type="region of interest" description="Disordered" evidence="1">
    <location>
        <begin position="550"/>
        <end position="602"/>
    </location>
</feature>
<sequence length="657" mass="71833">GVNDGSTEAAMTLLAMGDPMFQLKTSTEEWAHMLPAQDELDTANSPGTHAYSEQNKTSSQYLLSAVTPTKELVSSEDGSNVNMEDQSTDTRIDVEECFEKNPTDTSNSSSPTMNSMRLTGDRHLGPEATFGLLKSNENIIQRSLSANILVKQLEQVQCESTSLGATAETRKVELEQVRPAAGSSSVLHDFATTSMELTKQADKTERTEEVTYTCGNSGDLRPVTAPPKPEEFHLGLQGCPNQSSVGGIPEQNPCPPEHYIYPINFTQNEACAQEAQQSISTREETSVVNDDHKRPEEEQTFILTLVEIPTDSKEFDACALLEHTSEPLLPAPIVISPINASETSVTEVEIIESLRTAANQFASPLNRSIENKQSESALVEPVLNMQTTRKRSAAEPEENDFPPSKKILSTVVVEGNLEHTYKAYTVKSTNDPTIASGNYFQKTEPSAKEKVPSSVLLSESMLPLAERSQLETLENIEEAPLENLASKQEEEGMSKLTSNRKAEISEQGKQRDGHEYGQSEPAGSLAPPSKTPLLRAGRKPLGFLSLICKKSSSESAEDTRGNRARIQKPRIVTPKRNLKKPTLATKDDGKSCSLPSTSTSPSVECENVAADAAVTVPSNKMPEKPPLCAKDQEKEDEPTRISEYFFSDIFMEVDDSE</sequence>
<dbReference type="Proteomes" id="UP000654395">
    <property type="component" value="Unassembled WGS sequence"/>
</dbReference>
<feature type="region of interest" description="Disordered" evidence="1">
    <location>
        <begin position="199"/>
        <end position="222"/>
    </location>
</feature>
<dbReference type="OrthoDB" id="272624at2759"/>
<feature type="non-terminal residue" evidence="2">
    <location>
        <position position="1"/>
    </location>
</feature>
<feature type="compositionally biased region" description="Basic and acidic residues" evidence="1">
    <location>
        <begin position="500"/>
        <end position="517"/>
    </location>
</feature>
<organism evidence="2 3">
    <name type="scientific">Urocolius indicus</name>
    <name type="common">Red-faced mousebird</name>
    <name type="synonym">Colius indicus</name>
    <dbReference type="NCBI Taxonomy" id="458196"/>
    <lineage>
        <taxon>Eukaryota</taxon>
        <taxon>Metazoa</taxon>
        <taxon>Chordata</taxon>
        <taxon>Craniata</taxon>
        <taxon>Vertebrata</taxon>
        <taxon>Euteleostomi</taxon>
        <taxon>Archelosauria</taxon>
        <taxon>Archosauria</taxon>
        <taxon>Dinosauria</taxon>
        <taxon>Saurischia</taxon>
        <taxon>Theropoda</taxon>
        <taxon>Coelurosauria</taxon>
        <taxon>Aves</taxon>
        <taxon>Neognathae</taxon>
        <taxon>Neoaves</taxon>
        <taxon>Telluraves</taxon>
        <taxon>Coraciimorphae</taxon>
        <taxon>Coliiformes</taxon>
        <taxon>Coliidae</taxon>
        <taxon>Urocolius</taxon>
    </lineage>
</organism>
<protein>
    <submittedName>
        <fullName evidence="2">BDP1 factor</fullName>
    </submittedName>
</protein>
<feature type="compositionally biased region" description="Low complexity" evidence="1">
    <location>
        <begin position="591"/>
        <end position="602"/>
    </location>
</feature>
<dbReference type="AlphaFoldDB" id="A0A852LA70"/>